<keyword evidence="3" id="KW-1185">Reference proteome</keyword>
<reference evidence="2 3" key="1">
    <citation type="submission" date="2024-08" db="EMBL/GenBank/DDBJ databases">
        <title>Oceanimonas smirnovii Genome sequencing and assembly.</title>
        <authorList>
            <person name="Tang B."/>
        </authorList>
    </citation>
    <scope>NUCLEOTIDE SEQUENCE [LARGE SCALE GENOMIC DNA]</scope>
    <source>
        <strain evidence="2 3">OS2020-119</strain>
    </source>
</reference>
<dbReference type="Pfam" id="PF07238">
    <property type="entry name" value="PilZ"/>
    <property type="match status" value="2"/>
</dbReference>
<name>A0ABW7P199_9GAMM</name>
<dbReference type="RefSeq" id="WP_395545231.1">
    <property type="nucleotide sequence ID" value="NZ_CP166302.1"/>
</dbReference>
<feature type="domain" description="PilZ" evidence="1">
    <location>
        <begin position="132"/>
        <end position="187"/>
    </location>
</feature>
<dbReference type="InterPro" id="IPR009875">
    <property type="entry name" value="PilZ_domain"/>
</dbReference>
<dbReference type="Proteomes" id="UP001610706">
    <property type="component" value="Unassembled WGS sequence"/>
</dbReference>
<evidence type="ECO:0000313" key="2">
    <source>
        <dbReference type="EMBL" id="MFH7565070.1"/>
    </source>
</evidence>
<sequence>MDFSPYKALLNRLIPLSYQQDTETLLAGLLPDADAQTRYQLAAEINRLKAPCLRVLDLQQLFPEQCRQVFHRGLNHMLPPKLEQRFMQLLGQYNGDYTRGLYETLLADLAAMRKQPALFNATPWHQPGFGTRRKEPRVQFVTPAELHLEDGHIQVNTLDISVSGIMLTVPPGLILPQKVSVSFPALAELPEFACLAEPKCFQLTQLPVSAKEQEKTQRQERAALQRIEPDSAWQEALSLFIEQNRARYGQNAEDLYSTALAQCWGQTLLESGLGQSLFFDEQGELQEILCNRFGKKLLEYWCHEQAGDLLPVLLPPERILAMAARQHEPVFLYGFKLKGKKDSYYFAAEQSQLLQKQLLQQFICEGQRAGTLQLYHLSIRPVLFTDQITENLDLLGKERLSPLKWQLWLTPLPAPEPRTLLPANGRLLLPWLLTSPAKQITPVLLRQSPARKETRFRFETPVELLLDDKPLHGASEDISVAGMKLMLPQPVELTLPATVHISLPELNKLSPDWNLKKLPYRVVNISQGGKVMHLHAIQGAKGHGGSRFFSALLNQNQDKLRARAEGSQQPAWMRWLIRQALQQLSGPAFLLGRNDGGFYVQGSLASPVRQRLMTMLTDDKRLAQLGLLITRQLLQSMASALQRPDGKSHLVTELWITEKADQTSLLQVNPAAEQQQQLMAGQDRVTVCLAAVNRLQLRQLTLNVPEWNQLAEVSLYKTQLLEQNLAELALQCQIFNITDLARARVQLNGPAAAPAPPQD</sequence>
<comment type="caution">
    <text evidence="2">The sequence shown here is derived from an EMBL/GenBank/DDBJ whole genome shotgun (WGS) entry which is preliminary data.</text>
</comment>
<gene>
    <name evidence="2" type="ORF">AB9R89_07005</name>
</gene>
<dbReference type="SUPFAM" id="SSF141371">
    <property type="entry name" value="PilZ domain-like"/>
    <property type="match status" value="2"/>
</dbReference>
<accession>A0ABW7P199</accession>
<proteinExistence type="predicted"/>
<feature type="domain" description="PilZ" evidence="1">
    <location>
        <begin position="451"/>
        <end position="529"/>
    </location>
</feature>
<protein>
    <submittedName>
        <fullName evidence="2">PilZ domain-containing protein</fullName>
    </submittedName>
</protein>
<dbReference type="Gene3D" id="2.40.10.220">
    <property type="entry name" value="predicted glycosyltransferase like domains"/>
    <property type="match status" value="2"/>
</dbReference>
<dbReference type="EMBL" id="JBGFTR010000008">
    <property type="protein sequence ID" value="MFH7565070.1"/>
    <property type="molecule type" value="Genomic_DNA"/>
</dbReference>
<organism evidence="2 3">
    <name type="scientific">Oceanimonas smirnovii</name>
    <dbReference type="NCBI Taxonomy" id="264574"/>
    <lineage>
        <taxon>Bacteria</taxon>
        <taxon>Pseudomonadati</taxon>
        <taxon>Pseudomonadota</taxon>
        <taxon>Gammaproteobacteria</taxon>
        <taxon>Aeromonadales</taxon>
        <taxon>Aeromonadaceae</taxon>
        <taxon>Oceanimonas</taxon>
    </lineage>
</organism>
<evidence type="ECO:0000313" key="3">
    <source>
        <dbReference type="Proteomes" id="UP001610706"/>
    </source>
</evidence>
<evidence type="ECO:0000259" key="1">
    <source>
        <dbReference type="Pfam" id="PF07238"/>
    </source>
</evidence>